<keyword evidence="1" id="KW-0812">Transmembrane</keyword>
<sequence>MQPFKKVLQPDRKKVGIFMFFVLIMIGGLIQRAPLIESPPSPEPSPLGDFSFTLLSSLLSFPYLALVILISLSGVLPLYHFPWLVLAGNIIYLYFLSSLCVFCYYRYQHRLSKWHWGAIIGAPFLLIALYMIRFQTPPNSMDDWLNYLGVIFIMFLYFYLLICLGFSIQDVVTRKKTPFT</sequence>
<protein>
    <submittedName>
        <fullName evidence="2">Uncharacterized protein</fullName>
    </submittedName>
</protein>
<gene>
    <name evidence="2" type="ORF">ENT37_07615</name>
</gene>
<feature type="transmembrane region" description="Helical" evidence="1">
    <location>
        <begin position="15"/>
        <end position="34"/>
    </location>
</feature>
<feature type="transmembrane region" description="Helical" evidence="1">
    <location>
        <begin position="144"/>
        <end position="168"/>
    </location>
</feature>
<dbReference type="AlphaFoldDB" id="A0A7C4PGG7"/>
<evidence type="ECO:0000256" key="1">
    <source>
        <dbReference type="SAM" id="Phobius"/>
    </source>
</evidence>
<keyword evidence="1" id="KW-0472">Membrane</keyword>
<evidence type="ECO:0000313" key="2">
    <source>
        <dbReference type="EMBL" id="HGS21721.1"/>
    </source>
</evidence>
<name>A0A7C4PGG7_9CHLR</name>
<feature type="transmembrane region" description="Helical" evidence="1">
    <location>
        <begin position="83"/>
        <end position="107"/>
    </location>
</feature>
<reference evidence="2" key="1">
    <citation type="journal article" date="2020" name="mSystems">
        <title>Genome- and Community-Level Interaction Insights into Carbon Utilization and Element Cycling Functions of Hydrothermarchaeota in Hydrothermal Sediment.</title>
        <authorList>
            <person name="Zhou Z."/>
            <person name="Liu Y."/>
            <person name="Xu W."/>
            <person name="Pan J."/>
            <person name="Luo Z.H."/>
            <person name="Li M."/>
        </authorList>
    </citation>
    <scope>NUCLEOTIDE SEQUENCE [LARGE SCALE GENOMIC DNA]</scope>
    <source>
        <strain evidence="2">SpSt-573</strain>
    </source>
</reference>
<comment type="caution">
    <text evidence="2">The sequence shown here is derived from an EMBL/GenBank/DDBJ whole genome shotgun (WGS) entry which is preliminary data.</text>
</comment>
<feature type="transmembrane region" description="Helical" evidence="1">
    <location>
        <begin position="54"/>
        <end position="76"/>
    </location>
</feature>
<feature type="transmembrane region" description="Helical" evidence="1">
    <location>
        <begin position="113"/>
        <end position="132"/>
    </location>
</feature>
<keyword evidence="1" id="KW-1133">Transmembrane helix</keyword>
<dbReference type="EMBL" id="DSYK01000382">
    <property type="protein sequence ID" value="HGS21721.1"/>
    <property type="molecule type" value="Genomic_DNA"/>
</dbReference>
<proteinExistence type="predicted"/>
<accession>A0A7C4PGG7</accession>
<organism evidence="2">
    <name type="scientific">Anaerolinea thermolimosa</name>
    <dbReference type="NCBI Taxonomy" id="229919"/>
    <lineage>
        <taxon>Bacteria</taxon>
        <taxon>Bacillati</taxon>
        <taxon>Chloroflexota</taxon>
        <taxon>Anaerolineae</taxon>
        <taxon>Anaerolineales</taxon>
        <taxon>Anaerolineaceae</taxon>
        <taxon>Anaerolinea</taxon>
    </lineage>
</organism>